<keyword evidence="2" id="KW-1185">Reference proteome</keyword>
<name>A0ABS6A8U7_9GAMM</name>
<dbReference type="PROSITE" id="PS51257">
    <property type="entry name" value="PROKAR_LIPOPROTEIN"/>
    <property type="match status" value="1"/>
</dbReference>
<protein>
    <submittedName>
        <fullName evidence="1">Ankyrin repeat domain-containing protein</fullName>
    </submittedName>
</protein>
<dbReference type="RefSeq" id="WP_216008028.1">
    <property type="nucleotide sequence ID" value="NZ_JAHKPV010000017.1"/>
</dbReference>
<proteinExistence type="predicted"/>
<accession>A0ABS6A8U7</accession>
<sequence>MEKLFGFGLLLIFLSGCASQTLNESEINIAIENNDLKKLQGYSDNPYVISGSLEIPRPGFTEFSNAMEAAIYLRNIEAVGYLASIGAKNKVSVHYYQYPNWQRTPANIPAAELACGVGAFEIMELLLQKYPDDKPDYTNCLHYLVSNYMYYPSAEYQSARRGPYFRKNDPALRSWRTQAYQAQAVQKVIGLGAAHDKLPTYGTAMYAAILDDPGNAVLSTLLKNGLNPNQEYSCMYSVGTCRFLIDISRYKNENLARERAKLLAEYGADLDAVIDTPVIIGLNEHSGFQYGQQSVTALHMAKYFEKEYIADTLVGLGANKDTLNKNGKTAEQYSLRFAPIAAAQKRAANKAMATMRQEEGSNSNADGSSVMGLMPAAGSLIDVLL</sequence>
<gene>
    <name evidence="1" type="ORF">KO508_09190</name>
</gene>
<organism evidence="1 2">
    <name type="scientific">Marinobacter salexigens</name>
    <dbReference type="NCBI Taxonomy" id="1925763"/>
    <lineage>
        <taxon>Bacteria</taxon>
        <taxon>Pseudomonadati</taxon>
        <taxon>Pseudomonadota</taxon>
        <taxon>Gammaproteobacteria</taxon>
        <taxon>Pseudomonadales</taxon>
        <taxon>Marinobacteraceae</taxon>
        <taxon>Marinobacter</taxon>
    </lineage>
</organism>
<dbReference type="EMBL" id="JAHKPV010000017">
    <property type="protein sequence ID" value="MBU2874179.1"/>
    <property type="molecule type" value="Genomic_DNA"/>
</dbReference>
<dbReference type="Proteomes" id="UP000753376">
    <property type="component" value="Unassembled WGS sequence"/>
</dbReference>
<evidence type="ECO:0000313" key="1">
    <source>
        <dbReference type="EMBL" id="MBU2874179.1"/>
    </source>
</evidence>
<reference evidence="1 2" key="1">
    <citation type="submission" date="2021-05" db="EMBL/GenBank/DDBJ databases">
        <title>Draft genomes of bacteria isolated from model marine particles.</title>
        <authorList>
            <person name="Datta M.S."/>
            <person name="Schwartzman J.A."/>
            <person name="Enke T.N."/>
            <person name="Saavedra J."/>
            <person name="Cermak N."/>
            <person name="Cordero O.X."/>
        </authorList>
    </citation>
    <scope>NUCLEOTIDE SEQUENCE [LARGE SCALE GENOMIC DNA]</scope>
    <source>
        <strain evidence="1 2">D2M19</strain>
    </source>
</reference>
<comment type="caution">
    <text evidence="1">The sequence shown here is derived from an EMBL/GenBank/DDBJ whole genome shotgun (WGS) entry which is preliminary data.</text>
</comment>
<evidence type="ECO:0000313" key="2">
    <source>
        <dbReference type="Proteomes" id="UP000753376"/>
    </source>
</evidence>